<accession>A0A656KGD9</accession>
<sequence length="631" mass="70290">MTPKTRQPTNFVRHFAGSSIKVFKDDLGPSAWPLSSSTHILLLRLMVRQGQSKVGEVKDLHGVLDGKAEVVVTEIYARGRKTKSSIDARQIPSIVVNTGGLGGQGPNGTVPLRLEIRELMKNSDMWTLYILGLDRMQNVDQNELLSWYQIGGIHGSPHTPYDGVQPKPGNENHGYCVHVSQLFPTWHRAYLALYEQALYGTIQTIAKAYPEGPIRERYVNAASNFRIPYWDWASAQSTGNQTQSQDFGLIPNVKIDGPAGTQMIANPLYSYKFHPLNASDFEDDPFNKYPATVRYPTGATASASSQNNIFEQVFNSTKDNIRSRVYALLTNYHDYLGFSNDGYRKEAPPNEQDSLESIHNLVHNLIGGNGHMTYIDYSAFDPFFFLHHTAIDRIFALWQVLNPDSYITSLPAVTNSYTIVAGEIQDINSPLTPFFKDTSGNFWTSAGLRDTRSMGYNYPETWNPDPAVRRKDVITAVNTLYGPGVSSPKMSFDALSISESGKYREWVANIQMYKHGLSAPYSVFIFLGPSNPDPNAWSSDPNLAGLHTTFVRSVSHTKDFEPQNSPIVTAAIPLTQALFDHIGRGELDSLSVEDVTPWLEENLHYRVSLLNSTEVSGESVPGLKVLLLAQK</sequence>
<evidence type="ECO:0000313" key="8">
    <source>
        <dbReference type="Proteomes" id="UP000053110"/>
    </source>
</evidence>
<gene>
    <name evidence="7" type="ORF">BGT96224_A21367</name>
</gene>
<dbReference type="PROSITE" id="PS00498">
    <property type="entry name" value="TYROSINASE_2"/>
    <property type="match status" value="1"/>
</dbReference>
<dbReference type="Pfam" id="PF18132">
    <property type="entry name" value="Tyrosinase_C"/>
    <property type="match status" value="1"/>
</dbReference>
<dbReference type="InterPro" id="IPR008922">
    <property type="entry name" value="Di-copper_centre_dom_sf"/>
</dbReference>
<dbReference type="PRINTS" id="PR00092">
    <property type="entry name" value="TYROSINASE"/>
</dbReference>
<proteinExistence type="predicted"/>
<dbReference type="GO" id="GO:0046872">
    <property type="term" value="F:metal ion binding"/>
    <property type="evidence" value="ECO:0007669"/>
    <property type="project" value="UniProtKB-KW"/>
</dbReference>
<evidence type="ECO:0000259" key="5">
    <source>
        <dbReference type="PROSITE" id="PS00497"/>
    </source>
</evidence>
<organism evidence="7 8">
    <name type="scientific">Blumeria graminis f. sp. tritici 96224</name>
    <dbReference type="NCBI Taxonomy" id="1268274"/>
    <lineage>
        <taxon>Eukaryota</taxon>
        <taxon>Fungi</taxon>
        <taxon>Dikarya</taxon>
        <taxon>Ascomycota</taxon>
        <taxon>Pezizomycotina</taxon>
        <taxon>Leotiomycetes</taxon>
        <taxon>Erysiphales</taxon>
        <taxon>Erysiphaceae</taxon>
        <taxon>Blumeria</taxon>
    </lineage>
</organism>
<dbReference type="EMBL" id="KE375179">
    <property type="protein sequence ID" value="EPQ62384.1"/>
    <property type="molecule type" value="Genomic_DNA"/>
</dbReference>
<dbReference type="AlphaFoldDB" id="A0A656KGD9"/>
<dbReference type="PANTHER" id="PTHR11474">
    <property type="entry name" value="TYROSINASE FAMILY MEMBER"/>
    <property type="match status" value="1"/>
</dbReference>
<keyword evidence="2" id="KW-0479">Metal-binding</keyword>
<dbReference type="InterPro" id="IPR002227">
    <property type="entry name" value="Tyrosinase_Cu-bd"/>
</dbReference>
<evidence type="ECO:0000256" key="1">
    <source>
        <dbReference type="ARBA" id="ARBA00001973"/>
    </source>
</evidence>
<dbReference type="InterPro" id="IPR050316">
    <property type="entry name" value="Tyrosinase/Hemocyanin"/>
</dbReference>
<feature type="domain" description="Tyrosinase copper-binding" evidence="6">
    <location>
        <begin position="381"/>
        <end position="392"/>
    </location>
</feature>
<dbReference type="PANTHER" id="PTHR11474:SF32">
    <property type="entry name" value="TYROSINASE"/>
    <property type="match status" value="1"/>
</dbReference>
<reference evidence="8" key="1">
    <citation type="journal article" date="2013" name="Nat. Genet.">
        <title>The wheat powdery mildew genome shows the unique evolution of an obligate biotroph.</title>
        <authorList>
            <person name="Wicker T."/>
            <person name="Oberhaensli S."/>
            <person name="Parlange F."/>
            <person name="Buchmann J.P."/>
            <person name="Shatalina M."/>
            <person name="Roffler S."/>
            <person name="Ben-David R."/>
            <person name="Dolezel J."/>
            <person name="Simkova H."/>
            <person name="Schulze-Lefert P."/>
            <person name="Spanu P.D."/>
            <person name="Bruggmann R."/>
            <person name="Amselem J."/>
            <person name="Quesneville H."/>
            <person name="Ver Loren van Themaat E."/>
            <person name="Paape T."/>
            <person name="Shimizu K.K."/>
            <person name="Keller B."/>
        </authorList>
    </citation>
    <scope>NUCLEOTIDE SEQUENCE [LARGE SCALE GENOMIC DNA]</scope>
    <source>
        <strain evidence="8">96224</strain>
    </source>
</reference>
<keyword evidence="3" id="KW-0560">Oxidoreductase</keyword>
<dbReference type="InterPro" id="IPR041640">
    <property type="entry name" value="Tyrosinase_C"/>
</dbReference>
<dbReference type="Gene3D" id="1.10.1280.10">
    <property type="entry name" value="Di-copper center containing domain from catechol oxidase"/>
    <property type="match status" value="1"/>
</dbReference>
<evidence type="ECO:0000256" key="4">
    <source>
        <dbReference type="ARBA" id="ARBA00023033"/>
    </source>
</evidence>
<keyword evidence="4" id="KW-0503">Monooxygenase</keyword>
<evidence type="ECO:0000313" key="7">
    <source>
        <dbReference type="EMBL" id="EPQ62384.1"/>
    </source>
</evidence>
<dbReference type="OrthoDB" id="6132182at2759"/>
<dbReference type="GO" id="GO:0004497">
    <property type="term" value="F:monooxygenase activity"/>
    <property type="evidence" value="ECO:0007669"/>
    <property type="project" value="UniProtKB-KW"/>
</dbReference>
<protein>
    <recommendedName>
        <fullName evidence="5 6">Tyrosinase copper-binding domain-containing protein</fullName>
    </recommendedName>
</protein>
<evidence type="ECO:0000259" key="6">
    <source>
        <dbReference type="PROSITE" id="PS00498"/>
    </source>
</evidence>
<dbReference type="PROSITE" id="PS00497">
    <property type="entry name" value="TYROSINASE_1"/>
    <property type="match status" value="1"/>
</dbReference>
<dbReference type="Proteomes" id="UP000053110">
    <property type="component" value="Unassembled WGS sequence"/>
</dbReference>
<dbReference type="Pfam" id="PF00264">
    <property type="entry name" value="Tyrosinase"/>
    <property type="match status" value="1"/>
</dbReference>
<dbReference type="SUPFAM" id="SSF48056">
    <property type="entry name" value="Di-copper centre-containing domain"/>
    <property type="match status" value="1"/>
</dbReference>
<feature type="domain" description="Tyrosinase copper-binding" evidence="5">
    <location>
        <begin position="178"/>
        <end position="195"/>
    </location>
</feature>
<evidence type="ECO:0000256" key="3">
    <source>
        <dbReference type="ARBA" id="ARBA00023002"/>
    </source>
</evidence>
<name>A0A656KGD9_BLUGR</name>
<dbReference type="Gene3D" id="2.60.310.20">
    <property type="match status" value="1"/>
</dbReference>
<evidence type="ECO:0000256" key="2">
    <source>
        <dbReference type="ARBA" id="ARBA00022723"/>
    </source>
</evidence>
<comment type="cofactor">
    <cofactor evidence="1">
        <name>Cu(2+)</name>
        <dbReference type="ChEBI" id="CHEBI:29036"/>
    </cofactor>
</comment>